<dbReference type="Gene3D" id="3.90.79.10">
    <property type="entry name" value="Nucleoside Triphosphate Pyrophosphohydrolase"/>
    <property type="match status" value="1"/>
</dbReference>
<dbReference type="CDD" id="cd04662">
    <property type="entry name" value="NUDIX_Hydrolase"/>
    <property type="match status" value="1"/>
</dbReference>
<proteinExistence type="predicted"/>
<dbReference type="PROSITE" id="PS00893">
    <property type="entry name" value="NUDIX_BOX"/>
    <property type="match status" value="1"/>
</dbReference>
<dbReference type="InterPro" id="IPR051325">
    <property type="entry name" value="Nudix_hydrolase_domain"/>
</dbReference>
<dbReference type="Pfam" id="PF00293">
    <property type="entry name" value="NUDIX"/>
    <property type="match status" value="1"/>
</dbReference>
<dbReference type="PANTHER" id="PTHR21340:SF7">
    <property type="entry name" value="NUDIX HYDROLASE DOMAIN-CONTAINING PROTEIN"/>
    <property type="match status" value="1"/>
</dbReference>
<gene>
    <name evidence="4" type="ORF">ACFP3M_27485</name>
</gene>
<evidence type="ECO:0000313" key="4">
    <source>
        <dbReference type="EMBL" id="MFC5896546.1"/>
    </source>
</evidence>
<feature type="domain" description="Nudix hydrolase" evidence="3">
    <location>
        <begin position="2"/>
        <end position="152"/>
    </location>
</feature>
<comment type="caution">
    <text evidence="4">The sequence shown here is derived from an EMBL/GenBank/DDBJ whole genome shotgun (WGS) entry which is preliminary data.</text>
</comment>
<dbReference type="InterPro" id="IPR000086">
    <property type="entry name" value="NUDIX_hydrolase_dom"/>
</dbReference>
<evidence type="ECO:0000259" key="3">
    <source>
        <dbReference type="PROSITE" id="PS51462"/>
    </source>
</evidence>
<evidence type="ECO:0000313" key="5">
    <source>
        <dbReference type="Proteomes" id="UP001596241"/>
    </source>
</evidence>
<name>A0ABW1FQW9_9ACTN</name>
<feature type="region of interest" description="Disordered" evidence="2">
    <location>
        <begin position="53"/>
        <end position="78"/>
    </location>
</feature>
<dbReference type="SUPFAM" id="SSF55811">
    <property type="entry name" value="Nudix"/>
    <property type="match status" value="1"/>
</dbReference>
<keyword evidence="5" id="KW-1185">Reference proteome</keyword>
<dbReference type="InterPro" id="IPR015797">
    <property type="entry name" value="NUDIX_hydrolase-like_dom_sf"/>
</dbReference>
<dbReference type="RefSeq" id="WP_345093345.1">
    <property type="nucleotide sequence ID" value="NZ_BAAAWG010000025.1"/>
</dbReference>
<dbReference type="PANTHER" id="PTHR21340">
    <property type="entry name" value="DIADENOSINE 5,5-P1,P4-TETRAPHOSPHATE PYROPHOSPHOHYDROLASE MUTT"/>
    <property type="match status" value="1"/>
</dbReference>
<sequence>MAAKRSAGLLLFRRAGGSAVEVLLAHLGGPLWARREAGAWSVPKGEYAPPEEARDAAEREFAEELGLPPPRGSRLPLGEVRQAGGKTVTVWAVEADLDPDAIRPGTFEMIWPPRSGTVRAFPEIDRVAWCTPDEARTRLVAAQRAFLDRLAERLAAGE</sequence>
<evidence type="ECO:0000256" key="1">
    <source>
        <dbReference type="ARBA" id="ARBA00022801"/>
    </source>
</evidence>
<evidence type="ECO:0000256" key="2">
    <source>
        <dbReference type="SAM" id="MobiDB-lite"/>
    </source>
</evidence>
<dbReference type="Proteomes" id="UP001596241">
    <property type="component" value="Unassembled WGS sequence"/>
</dbReference>
<feature type="compositionally biased region" description="Basic and acidic residues" evidence="2">
    <location>
        <begin position="53"/>
        <end position="62"/>
    </location>
</feature>
<dbReference type="InterPro" id="IPR020084">
    <property type="entry name" value="NUDIX_hydrolase_CS"/>
</dbReference>
<organism evidence="4 5">
    <name type="scientific">Streptomyces ramulosus</name>
    <dbReference type="NCBI Taxonomy" id="47762"/>
    <lineage>
        <taxon>Bacteria</taxon>
        <taxon>Bacillati</taxon>
        <taxon>Actinomycetota</taxon>
        <taxon>Actinomycetes</taxon>
        <taxon>Kitasatosporales</taxon>
        <taxon>Streptomycetaceae</taxon>
        <taxon>Streptomyces</taxon>
    </lineage>
</organism>
<dbReference type="PROSITE" id="PS51462">
    <property type="entry name" value="NUDIX"/>
    <property type="match status" value="1"/>
</dbReference>
<reference evidence="5" key="1">
    <citation type="journal article" date="2019" name="Int. J. Syst. Evol. Microbiol.">
        <title>The Global Catalogue of Microorganisms (GCM) 10K type strain sequencing project: providing services to taxonomists for standard genome sequencing and annotation.</title>
        <authorList>
            <consortium name="The Broad Institute Genomics Platform"/>
            <consortium name="The Broad Institute Genome Sequencing Center for Infectious Disease"/>
            <person name="Wu L."/>
            <person name="Ma J."/>
        </authorList>
    </citation>
    <scope>NUCLEOTIDE SEQUENCE [LARGE SCALE GENOMIC DNA]</scope>
    <source>
        <strain evidence="5">CGMCC 1.15809</strain>
    </source>
</reference>
<protein>
    <submittedName>
        <fullName evidence="4">NUDIX domain-containing protein</fullName>
    </submittedName>
</protein>
<keyword evidence="1" id="KW-0378">Hydrolase</keyword>
<accession>A0ABW1FQW9</accession>
<dbReference type="EMBL" id="JBHSPW010000015">
    <property type="protein sequence ID" value="MFC5896546.1"/>
    <property type="molecule type" value="Genomic_DNA"/>
</dbReference>